<dbReference type="Pfam" id="PF04542">
    <property type="entry name" value="Sigma70_r2"/>
    <property type="match status" value="1"/>
</dbReference>
<dbReference type="InterPro" id="IPR007627">
    <property type="entry name" value="RNA_pol_sigma70_r2"/>
</dbReference>
<dbReference type="GO" id="GO:0016987">
    <property type="term" value="F:sigma factor activity"/>
    <property type="evidence" value="ECO:0007669"/>
    <property type="project" value="UniProtKB-KW"/>
</dbReference>
<feature type="domain" description="RNA polymerase sigma-70 region 2" evidence="5">
    <location>
        <begin position="23"/>
        <end position="81"/>
    </location>
</feature>
<evidence type="ECO:0000256" key="3">
    <source>
        <dbReference type="ARBA" id="ARBA00023082"/>
    </source>
</evidence>
<evidence type="ECO:0000313" key="8">
    <source>
        <dbReference type="Proteomes" id="UP000612585"/>
    </source>
</evidence>
<evidence type="ECO:0000256" key="1">
    <source>
        <dbReference type="ARBA" id="ARBA00010641"/>
    </source>
</evidence>
<dbReference type="InterPro" id="IPR013249">
    <property type="entry name" value="RNA_pol_sigma70_r4_t2"/>
</dbReference>
<dbReference type="InterPro" id="IPR039425">
    <property type="entry name" value="RNA_pol_sigma-70-like"/>
</dbReference>
<dbReference type="SUPFAM" id="SSF88659">
    <property type="entry name" value="Sigma3 and sigma4 domains of RNA polymerase sigma factors"/>
    <property type="match status" value="1"/>
</dbReference>
<evidence type="ECO:0000259" key="5">
    <source>
        <dbReference type="Pfam" id="PF04542"/>
    </source>
</evidence>
<dbReference type="InterPro" id="IPR014284">
    <property type="entry name" value="RNA_pol_sigma-70_dom"/>
</dbReference>
<sequence length="209" mass="23254">MAADDDPVTRLRSGDEATFVAVVDAWSRGMLRTARAYVGTAEAAEDVVQETWLAVIRGLHRFEGRSSLRTWVYRILINIAKTRGVADNRTVTWSDLVGEDAGPTVDPDRFQGPGERYPGHWRHAPEPWPSAESAAVGEEVRRTVEAAVAELPHRQRVVITLRDIDGYSSDEVCEILDLSAANQRVLLHRARAAVRARLAHYLTAEMMTP</sequence>
<dbReference type="AlphaFoldDB" id="A0A8J3Z9G0"/>
<accession>A0A8J3Z9G0</accession>
<dbReference type="RefSeq" id="WP_203997262.1">
    <property type="nucleotide sequence ID" value="NZ_BOPG01000033.1"/>
</dbReference>
<dbReference type="InterPro" id="IPR013325">
    <property type="entry name" value="RNA_pol_sigma_r2"/>
</dbReference>
<dbReference type="GO" id="GO:0006352">
    <property type="term" value="P:DNA-templated transcription initiation"/>
    <property type="evidence" value="ECO:0007669"/>
    <property type="project" value="InterPro"/>
</dbReference>
<organism evidence="7 8">
    <name type="scientific">Virgisporangium aurantiacum</name>
    <dbReference type="NCBI Taxonomy" id="175570"/>
    <lineage>
        <taxon>Bacteria</taxon>
        <taxon>Bacillati</taxon>
        <taxon>Actinomycetota</taxon>
        <taxon>Actinomycetes</taxon>
        <taxon>Micromonosporales</taxon>
        <taxon>Micromonosporaceae</taxon>
        <taxon>Virgisporangium</taxon>
    </lineage>
</organism>
<reference evidence="7" key="1">
    <citation type="submission" date="2021-01" db="EMBL/GenBank/DDBJ databases">
        <title>Whole genome shotgun sequence of Virgisporangium aurantiacum NBRC 16421.</title>
        <authorList>
            <person name="Komaki H."/>
            <person name="Tamura T."/>
        </authorList>
    </citation>
    <scope>NUCLEOTIDE SEQUENCE</scope>
    <source>
        <strain evidence="7">NBRC 16421</strain>
    </source>
</reference>
<dbReference type="Gene3D" id="1.10.10.10">
    <property type="entry name" value="Winged helix-like DNA-binding domain superfamily/Winged helix DNA-binding domain"/>
    <property type="match status" value="1"/>
</dbReference>
<dbReference type="InterPro" id="IPR036388">
    <property type="entry name" value="WH-like_DNA-bd_sf"/>
</dbReference>
<comment type="similarity">
    <text evidence="1">Belongs to the sigma-70 factor family. ECF subfamily.</text>
</comment>
<keyword evidence="8" id="KW-1185">Reference proteome</keyword>
<evidence type="ECO:0000313" key="7">
    <source>
        <dbReference type="EMBL" id="GIJ57690.1"/>
    </source>
</evidence>
<protein>
    <submittedName>
        <fullName evidence="7">RNA polymerase sigma24 factor</fullName>
    </submittedName>
</protein>
<feature type="domain" description="RNA polymerase sigma factor 70 region 4 type 2" evidence="6">
    <location>
        <begin position="143"/>
        <end position="193"/>
    </location>
</feature>
<gene>
    <name evidence="7" type="primary">rpoE_25</name>
    <name evidence="7" type="ORF">Vau01_052060</name>
</gene>
<keyword evidence="2" id="KW-0805">Transcription regulation</keyword>
<keyword evidence="3" id="KW-0731">Sigma factor</keyword>
<dbReference type="PANTHER" id="PTHR43133:SF53">
    <property type="entry name" value="ECF RNA POLYMERASE SIGMA-E FACTOR"/>
    <property type="match status" value="1"/>
</dbReference>
<evidence type="ECO:0000259" key="6">
    <source>
        <dbReference type="Pfam" id="PF08281"/>
    </source>
</evidence>
<dbReference type="PANTHER" id="PTHR43133">
    <property type="entry name" value="RNA POLYMERASE ECF-TYPE SIGMA FACTO"/>
    <property type="match status" value="1"/>
</dbReference>
<proteinExistence type="inferred from homology"/>
<evidence type="ECO:0000256" key="4">
    <source>
        <dbReference type="ARBA" id="ARBA00023163"/>
    </source>
</evidence>
<dbReference type="SUPFAM" id="SSF88946">
    <property type="entry name" value="Sigma2 domain of RNA polymerase sigma factors"/>
    <property type="match status" value="1"/>
</dbReference>
<comment type="caution">
    <text evidence="7">The sequence shown here is derived from an EMBL/GenBank/DDBJ whole genome shotgun (WGS) entry which is preliminary data.</text>
</comment>
<dbReference type="EMBL" id="BOPG01000033">
    <property type="protein sequence ID" value="GIJ57690.1"/>
    <property type="molecule type" value="Genomic_DNA"/>
</dbReference>
<dbReference type="GO" id="GO:0003677">
    <property type="term" value="F:DNA binding"/>
    <property type="evidence" value="ECO:0007669"/>
    <property type="project" value="InterPro"/>
</dbReference>
<dbReference type="Gene3D" id="1.10.1740.10">
    <property type="match status" value="1"/>
</dbReference>
<keyword evidence="4" id="KW-0804">Transcription</keyword>
<dbReference type="InterPro" id="IPR013324">
    <property type="entry name" value="RNA_pol_sigma_r3/r4-like"/>
</dbReference>
<dbReference type="Proteomes" id="UP000612585">
    <property type="component" value="Unassembled WGS sequence"/>
</dbReference>
<evidence type="ECO:0000256" key="2">
    <source>
        <dbReference type="ARBA" id="ARBA00023015"/>
    </source>
</evidence>
<dbReference type="NCBIfam" id="TIGR02937">
    <property type="entry name" value="sigma70-ECF"/>
    <property type="match status" value="1"/>
</dbReference>
<name>A0A8J3Z9G0_9ACTN</name>
<dbReference type="Pfam" id="PF08281">
    <property type="entry name" value="Sigma70_r4_2"/>
    <property type="match status" value="1"/>
</dbReference>
<dbReference type="CDD" id="cd06171">
    <property type="entry name" value="Sigma70_r4"/>
    <property type="match status" value="1"/>
</dbReference>